<keyword evidence="2" id="KW-1185">Reference proteome</keyword>
<comment type="caution">
    <text evidence="1">The sequence shown here is derived from an EMBL/GenBank/DDBJ whole genome shotgun (WGS) entry which is preliminary data.</text>
</comment>
<evidence type="ECO:0000313" key="1">
    <source>
        <dbReference type="EMBL" id="NYJ20609.1"/>
    </source>
</evidence>
<dbReference type="EMBL" id="JACCFM010000001">
    <property type="protein sequence ID" value="NYJ20609.1"/>
    <property type="molecule type" value="Genomic_DNA"/>
</dbReference>
<reference evidence="1 2" key="1">
    <citation type="submission" date="2020-07" db="EMBL/GenBank/DDBJ databases">
        <title>Sequencing the genomes of 1000 actinobacteria strains.</title>
        <authorList>
            <person name="Klenk H.-P."/>
        </authorList>
    </citation>
    <scope>NUCLEOTIDE SEQUENCE [LARGE SCALE GENOMIC DNA]</scope>
    <source>
        <strain evidence="1 2">LI1</strain>
    </source>
</reference>
<evidence type="ECO:0000313" key="2">
    <source>
        <dbReference type="Proteomes" id="UP000537260"/>
    </source>
</evidence>
<proteinExistence type="predicted"/>
<gene>
    <name evidence="1" type="ORF">HNR05_002400</name>
</gene>
<accession>A0A7Z0EGR8</accession>
<name>A0A7Z0EGR8_9MICO</name>
<protein>
    <submittedName>
        <fullName evidence="1">Uncharacterized protein</fullName>
    </submittedName>
</protein>
<sequence length="34" mass="3597">MSPPWSMPRIAWSVLAAIAGLSLNLFAAVEGLAR</sequence>
<dbReference type="AlphaFoldDB" id="A0A7Z0EGR8"/>
<dbReference type="Proteomes" id="UP000537260">
    <property type="component" value="Unassembled WGS sequence"/>
</dbReference>
<organism evidence="1 2">
    <name type="scientific">Glaciibacter psychrotolerans</name>
    <dbReference type="NCBI Taxonomy" id="670054"/>
    <lineage>
        <taxon>Bacteria</taxon>
        <taxon>Bacillati</taxon>
        <taxon>Actinomycetota</taxon>
        <taxon>Actinomycetes</taxon>
        <taxon>Micrococcales</taxon>
        <taxon>Microbacteriaceae</taxon>
        <taxon>Glaciibacter</taxon>
    </lineage>
</organism>